<evidence type="ECO:0000259" key="1">
    <source>
        <dbReference type="Pfam" id="PF08000"/>
    </source>
</evidence>
<feature type="domain" description="Bacterial Pleckstrin homology" evidence="1">
    <location>
        <begin position="2"/>
        <end position="122"/>
    </location>
</feature>
<dbReference type="SUPFAM" id="SSF50729">
    <property type="entry name" value="PH domain-like"/>
    <property type="match status" value="1"/>
</dbReference>
<dbReference type="EMBL" id="CP051180">
    <property type="protein sequence ID" value="QIZ77284.1"/>
    <property type="molecule type" value="Genomic_DNA"/>
</dbReference>
<sequence>MGLLDGIMGNASEQDVNEIAEELAPIMAEQEQVDMAYKFVRDMFVFTNRRLILIDKQGITGSKVTYQSVPYKAITQFCVETAGHFDLDAELKIWISGQSEPIKQELKRGTDVVAIQKALATRVLFG</sequence>
<dbReference type="CDD" id="cd13225">
    <property type="entry name" value="PH-like_bacteria"/>
    <property type="match status" value="1"/>
</dbReference>
<dbReference type="AlphaFoldDB" id="A0A6H1UE13"/>
<dbReference type="InterPro" id="IPR012544">
    <property type="entry name" value="PHb"/>
</dbReference>
<name>A0A6H1UE13_9GAMM</name>
<proteinExistence type="predicted"/>
<accession>A0A6H1UE13</accession>
<evidence type="ECO:0000313" key="2">
    <source>
        <dbReference type="EMBL" id="QIZ77284.1"/>
    </source>
</evidence>
<dbReference type="Gene3D" id="2.30.29.50">
    <property type="entry name" value="Bacterial Pleckstrin homology domain"/>
    <property type="match status" value="1"/>
</dbReference>
<keyword evidence="3" id="KW-1185">Reference proteome</keyword>
<reference evidence="2 3" key="1">
    <citation type="submission" date="2020-04" db="EMBL/GenBank/DDBJ databases">
        <title>Ferrimonas sp. S7 isolated from sea water.</title>
        <authorList>
            <person name="Bae S.S."/>
            <person name="Baek K."/>
        </authorList>
    </citation>
    <scope>NUCLEOTIDE SEQUENCE [LARGE SCALE GENOMIC DNA]</scope>
    <source>
        <strain evidence="2 3">S7</strain>
    </source>
</reference>
<dbReference type="RefSeq" id="WP_168660545.1">
    <property type="nucleotide sequence ID" value="NZ_CP051180.1"/>
</dbReference>
<dbReference type="PANTHER" id="PTHR35796:SF3">
    <property type="entry name" value="BHLH DOMAIN-CONTAINING PROTEIN"/>
    <property type="match status" value="1"/>
</dbReference>
<protein>
    <submittedName>
        <fullName evidence="2">PH domain-containing protein</fullName>
    </submittedName>
</protein>
<gene>
    <name evidence="2" type="ORF">HER31_10570</name>
</gene>
<evidence type="ECO:0000313" key="3">
    <source>
        <dbReference type="Proteomes" id="UP000501602"/>
    </source>
</evidence>
<organism evidence="2 3">
    <name type="scientific">Ferrimonas lipolytica</name>
    <dbReference type="NCBI Taxonomy" id="2724191"/>
    <lineage>
        <taxon>Bacteria</taxon>
        <taxon>Pseudomonadati</taxon>
        <taxon>Pseudomonadota</taxon>
        <taxon>Gammaproteobacteria</taxon>
        <taxon>Alteromonadales</taxon>
        <taxon>Ferrimonadaceae</taxon>
        <taxon>Ferrimonas</taxon>
    </lineage>
</organism>
<dbReference type="KEGG" id="fes:HER31_10570"/>
<dbReference type="PANTHER" id="PTHR35796">
    <property type="entry name" value="HYPOTHETICAL CYTOSOLIC PROTEIN"/>
    <property type="match status" value="1"/>
</dbReference>
<dbReference type="InterPro" id="IPR037063">
    <property type="entry name" value="PHb_sf"/>
</dbReference>
<dbReference type="Proteomes" id="UP000501602">
    <property type="component" value="Chromosome"/>
</dbReference>
<dbReference type="Pfam" id="PF08000">
    <property type="entry name" value="bPH_1"/>
    <property type="match status" value="1"/>
</dbReference>